<dbReference type="AlphaFoldDB" id="A0A4Y8KU78"/>
<dbReference type="Gene3D" id="1.10.10.60">
    <property type="entry name" value="Homeodomain-like"/>
    <property type="match status" value="1"/>
</dbReference>
<evidence type="ECO:0000256" key="1">
    <source>
        <dbReference type="ARBA" id="ARBA00023125"/>
    </source>
</evidence>
<dbReference type="SUPFAM" id="SSF46689">
    <property type="entry name" value="Homeodomain-like"/>
    <property type="match status" value="1"/>
</dbReference>
<dbReference type="Gene3D" id="1.10.357.10">
    <property type="entry name" value="Tetracycline Repressor, domain 2"/>
    <property type="match status" value="1"/>
</dbReference>
<dbReference type="InterPro" id="IPR036271">
    <property type="entry name" value="Tet_transcr_reg_TetR-rel_C_sf"/>
</dbReference>
<dbReference type="PANTHER" id="PTHR30055:SF146">
    <property type="entry name" value="HTH-TYPE TRANSCRIPTIONAL DUAL REGULATOR CECR"/>
    <property type="match status" value="1"/>
</dbReference>
<evidence type="ECO:0000256" key="2">
    <source>
        <dbReference type="SAM" id="MobiDB-lite"/>
    </source>
</evidence>
<dbReference type="GO" id="GO:0000976">
    <property type="term" value="F:transcription cis-regulatory region binding"/>
    <property type="evidence" value="ECO:0007669"/>
    <property type="project" value="TreeGrafter"/>
</dbReference>
<dbReference type="PANTHER" id="PTHR30055">
    <property type="entry name" value="HTH-TYPE TRANSCRIPTIONAL REGULATOR RUTR"/>
    <property type="match status" value="1"/>
</dbReference>
<dbReference type="Pfam" id="PF17920">
    <property type="entry name" value="TetR_C_16"/>
    <property type="match status" value="1"/>
</dbReference>
<dbReference type="InterPro" id="IPR009057">
    <property type="entry name" value="Homeodomain-like_sf"/>
</dbReference>
<evidence type="ECO:0000313" key="4">
    <source>
        <dbReference type="Proteomes" id="UP000298218"/>
    </source>
</evidence>
<sequence length="204" mass="22012">MPENADDPRKRPSGRRAGESGTRDAILDAASDRFAERGYDGASIRAIAAVAGVDPALIRHFFVDKDGLFAATIKDRTAIPKRLGAALAGDSLGLGSRVADAYFRLWEEPETQTILLALVRSSTTSDRTARMLLEVIAAHIPDDQDLGTVADERIHRVALAASHLLGTAIARYVIKLPPLVALAHDDLVTEIAPTIQRYLTGTHR</sequence>
<dbReference type="OrthoDB" id="3210235at2"/>
<dbReference type="InterPro" id="IPR041678">
    <property type="entry name" value="TetR_C_16"/>
</dbReference>
<dbReference type="Proteomes" id="UP000298218">
    <property type="component" value="Unassembled WGS sequence"/>
</dbReference>
<name>A0A4Y8KU78_9MICO</name>
<dbReference type="InterPro" id="IPR050109">
    <property type="entry name" value="HTH-type_TetR-like_transc_reg"/>
</dbReference>
<keyword evidence="1" id="KW-0238">DNA-binding</keyword>
<dbReference type="Pfam" id="PF00440">
    <property type="entry name" value="TetR_N"/>
    <property type="match status" value="1"/>
</dbReference>
<dbReference type="PRINTS" id="PR00455">
    <property type="entry name" value="HTHTETR"/>
</dbReference>
<proteinExistence type="predicted"/>
<dbReference type="PROSITE" id="PS50977">
    <property type="entry name" value="HTH_TETR_2"/>
    <property type="match status" value="1"/>
</dbReference>
<accession>A0A4Y8KU78</accession>
<comment type="caution">
    <text evidence="3">The sequence shown here is derived from an EMBL/GenBank/DDBJ whole genome shotgun (WGS) entry which is preliminary data.</text>
</comment>
<organism evidence="3 4">
    <name type="scientific">Cryobacterium psychrophilum</name>
    <dbReference type="NCBI Taxonomy" id="41988"/>
    <lineage>
        <taxon>Bacteria</taxon>
        <taxon>Bacillati</taxon>
        <taxon>Actinomycetota</taxon>
        <taxon>Actinomycetes</taxon>
        <taxon>Micrococcales</taxon>
        <taxon>Microbacteriaceae</taxon>
        <taxon>Cryobacterium</taxon>
    </lineage>
</organism>
<dbReference type="EMBL" id="SOHQ01000001">
    <property type="protein sequence ID" value="TFD82403.1"/>
    <property type="molecule type" value="Genomic_DNA"/>
</dbReference>
<dbReference type="SUPFAM" id="SSF48498">
    <property type="entry name" value="Tetracyclin repressor-like, C-terminal domain"/>
    <property type="match status" value="1"/>
</dbReference>
<protein>
    <submittedName>
        <fullName evidence="3">TetR/AcrR family transcriptional regulator</fullName>
    </submittedName>
</protein>
<dbReference type="RefSeq" id="WP_134171788.1">
    <property type="nucleotide sequence ID" value="NZ_SODI01000001.1"/>
</dbReference>
<dbReference type="GO" id="GO:0003700">
    <property type="term" value="F:DNA-binding transcription factor activity"/>
    <property type="evidence" value="ECO:0007669"/>
    <property type="project" value="TreeGrafter"/>
</dbReference>
<reference evidence="3 4" key="1">
    <citation type="submission" date="2019-03" db="EMBL/GenBank/DDBJ databases">
        <title>Genomics of glacier-inhabiting Cryobacterium strains.</title>
        <authorList>
            <person name="Liu Q."/>
            <person name="Xin Y.-H."/>
        </authorList>
    </citation>
    <scope>NUCLEOTIDE SEQUENCE [LARGE SCALE GENOMIC DNA]</scope>
    <source>
        <strain evidence="3 4">CGMCC 1.4292</strain>
    </source>
</reference>
<keyword evidence="4" id="KW-1185">Reference proteome</keyword>
<feature type="region of interest" description="Disordered" evidence="2">
    <location>
        <begin position="1"/>
        <end position="23"/>
    </location>
</feature>
<evidence type="ECO:0000313" key="3">
    <source>
        <dbReference type="EMBL" id="TFD82403.1"/>
    </source>
</evidence>
<gene>
    <name evidence="3" type="ORF">E3T53_00580</name>
</gene>
<dbReference type="InterPro" id="IPR001647">
    <property type="entry name" value="HTH_TetR"/>
</dbReference>